<feature type="region of interest" description="Disordered" evidence="1">
    <location>
        <begin position="116"/>
        <end position="135"/>
    </location>
</feature>
<feature type="transmembrane region" description="Helical" evidence="2">
    <location>
        <begin position="283"/>
        <end position="307"/>
    </location>
</feature>
<evidence type="ECO:0000313" key="4">
    <source>
        <dbReference type="Proteomes" id="UP000005408"/>
    </source>
</evidence>
<evidence type="ECO:0000256" key="1">
    <source>
        <dbReference type="SAM" id="MobiDB-lite"/>
    </source>
</evidence>
<feature type="compositionally biased region" description="Low complexity" evidence="1">
    <location>
        <begin position="16"/>
        <end position="32"/>
    </location>
</feature>
<feature type="compositionally biased region" description="Low complexity" evidence="1">
    <location>
        <begin position="116"/>
        <end position="126"/>
    </location>
</feature>
<keyword evidence="2" id="KW-1133">Transmembrane helix</keyword>
<keyword evidence="2" id="KW-0472">Membrane</keyword>
<name>A0A8W8KQV6_MAGGI</name>
<feature type="region of interest" description="Disordered" evidence="1">
    <location>
        <begin position="443"/>
        <end position="471"/>
    </location>
</feature>
<dbReference type="AlphaFoldDB" id="A0A8W8KQV6"/>
<protein>
    <submittedName>
        <fullName evidence="3">Uncharacterized protein</fullName>
    </submittedName>
</protein>
<feature type="compositionally biased region" description="Polar residues" evidence="1">
    <location>
        <begin position="33"/>
        <end position="49"/>
    </location>
</feature>
<evidence type="ECO:0000313" key="3">
    <source>
        <dbReference type="EnsemblMetazoa" id="G24672.1:cds"/>
    </source>
</evidence>
<proteinExistence type="predicted"/>
<organism evidence="3 4">
    <name type="scientific">Magallana gigas</name>
    <name type="common">Pacific oyster</name>
    <name type="synonym">Crassostrea gigas</name>
    <dbReference type="NCBI Taxonomy" id="29159"/>
    <lineage>
        <taxon>Eukaryota</taxon>
        <taxon>Metazoa</taxon>
        <taxon>Spiralia</taxon>
        <taxon>Lophotrochozoa</taxon>
        <taxon>Mollusca</taxon>
        <taxon>Bivalvia</taxon>
        <taxon>Autobranchia</taxon>
        <taxon>Pteriomorphia</taxon>
        <taxon>Ostreida</taxon>
        <taxon>Ostreoidea</taxon>
        <taxon>Ostreidae</taxon>
        <taxon>Magallana</taxon>
    </lineage>
</organism>
<sequence length="471" mass="52659">MSFESTTSISPATPLTTITSSRTTITQISSTTPGGTATMTEQTSKPITTTHYTSVPTEAPIFGEESIFQLQIVLTLVNISEISPDVELILKEKLNQMVFLGYTNAVKNTSFSSKNSKRSVISSRRNTLNRDGSANNLQSKTKNISVIIQISVNSLRDLHKTIYDFRNSVSSNFLHNITEITDNSWSALNTTYDIMEQLVLQTKEISECNATGRLCVPGYNCRPSHENNYTAICYHICDLETRVCYHGGHCYFDAIKNRTGCSCTTTWRTVYHGADCMEQAGQIIPIVGFSVGSLVIFIAIIVVIAIIRRWKCHDHQSKLGNGAYDVKSGSRSDFPSEPDRVEVMEFNYRESTKINYSVNEDCLSDEMKYQDAETERKSPSTQKDQRIDIDSKSQDVIETNFIPEADVITAPATTLQETKHDIKSSQLSVITTNVPDDFIKRQTNQEISGPFSPRDADIRRQKSFLFGSKSS</sequence>
<evidence type="ECO:0000256" key="2">
    <source>
        <dbReference type="SAM" id="Phobius"/>
    </source>
</evidence>
<dbReference type="EnsemblMetazoa" id="G24672.1">
    <property type="protein sequence ID" value="G24672.1:cds"/>
    <property type="gene ID" value="G24672"/>
</dbReference>
<accession>A0A8W8KQV6</accession>
<dbReference type="Proteomes" id="UP000005408">
    <property type="component" value="Unassembled WGS sequence"/>
</dbReference>
<keyword evidence="2" id="KW-0812">Transmembrane</keyword>
<feature type="region of interest" description="Disordered" evidence="1">
    <location>
        <begin position="367"/>
        <end position="387"/>
    </location>
</feature>
<keyword evidence="4" id="KW-1185">Reference proteome</keyword>
<reference evidence="3" key="1">
    <citation type="submission" date="2022-08" db="UniProtKB">
        <authorList>
            <consortium name="EnsemblMetazoa"/>
        </authorList>
    </citation>
    <scope>IDENTIFICATION</scope>
    <source>
        <strain evidence="3">05x7-T-G4-1.051#20</strain>
    </source>
</reference>
<feature type="region of interest" description="Disordered" evidence="1">
    <location>
        <begin position="1"/>
        <end position="49"/>
    </location>
</feature>
<feature type="compositionally biased region" description="Polar residues" evidence="1">
    <location>
        <begin position="1"/>
        <end position="15"/>
    </location>
</feature>